<evidence type="ECO:0000313" key="2">
    <source>
        <dbReference type="EMBL" id="CEM48690.1"/>
    </source>
</evidence>
<proteinExistence type="predicted"/>
<organism evidence="2">
    <name type="scientific">Chromera velia CCMP2878</name>
    <dbReference type="NCBI Taxonomy" id="1169474"/>
    <lineage>
        <taxon>Eukaryota</taxon>
        <taxon>Sar</taxon>
        <taxon>Alveolata</taxon>
        <taxon>Colpodellida</taxon>
        <taxon>Chromeraceae</taxon>
        <taxon>Chromera</taxon>
    </lineage>
</organism>
<keyword evidence="1" id="KW-0732">Signal</keyword>
<reference evidence="2" key="1">
    <citation type="submission" date="2014-11" db="EMBL/GenBank/DDBJ databases">
        <authorList>
            <person name="Otto D Thomas"/>
            <person name="Naeem Raeece"/>
        </authorList>
    </citation>
    <scope>NUCLEOTIDE SEQUENCE</scope>
</reference>
<evidence type="ECO:0000256" key="1">
    <source>
        <dbReference type="SAM" id="SignalP"/>
    </source>
</evidence>
<gene>
    <name evidence="2" type="ORF">Cvel_8982</name>
</gene>
<dbReference type="EMBL" id="CDMZ01004116">
    <property type="protein sequence ID" value="CEM48690.1"/>
    <property type="molecule type" value="Genomic_DNA"/>
</dbReference>
<dbReference type="AlphaFoldDB" id="A0A0G4HW53"/>
<feature type="chain" id="PRO_5005192444" description="Secreted protein" evidence="1">
    <location>
        <begin position="23"/>
        <end position="208"/>
    </location>
</feature>
<name>A0A0G4HW53_9ALVE</name>
<feature type="signal peptide" evidence="1">
    <location>
        <begin position="1"/>
        <end position="22"/>
    </location>
</feature>
<dbReference type="VEuPathDB" id="CryptoDB:Cvel_8982"/>
<evidence type="ECO:0008006" key="3">
    <source>
        <dbReference type="Google" id="ProtNLM"/>
    </source>
</evidence>
<sequence length="208" mass="21994">MSLVHDVVVLFVFVHVRHVCSAVSWCCMMPSLTSSGTSLCLFYFLLLGLANSDLRRSFSCFSKIWTTVRELCSAWFVLLMKSGRFDSALQLGPFRALWISLTRSRGNLDDSSLSHESALLSGVWEYTSSGGIVLSADEVLFASMGVVAVGVVTCAVVDCFARSEGDGASVILVCFASSGGVALSSSLADVRGFARTASSIDVGGGCAS</sequence>
<accession>A0A0G4HW53</accession>
<protein>
    <recommendedName>
        <fullName evidence="3">Secreted protein</fullName>
    </recommendedName>
</protein>